<proteinExistence type="predicted"/>
<protein>
    <submittedName>
        <fullName evidence="1">Uncharacterized protein</fullName>
    </submittedName>
</protein>
<keyword evidence="2" id="KW-1185">Reference proteome</keyword>
<dbReference type="Proteomes" id="UP001064048">
    <property type="component" value="Chromosome 12"/>
</dbReference>
<sequence>DCHKPVISDNDMSAGWQCASCLASQGFVTNYTKISSASKSPTHVSGSTTPVKISSGSSSSKVTTPNINIISADKRLQIMKKKAAKQHEKKKHKVTLHCTSLILPNQQEEAVEIFTQATHYGNGSRPLLNDCFMKSHFNVVACTAICLHTAQVRSSSSRSNGSSPSITDPSSFSRSAFSIFFCPLKCANQEGPDPWHYKNDASLLEKENIDVTPDLRMPLPPKRNFQSQNAGIGDWFFKRILAIVLKGGQFKKNEDSSVDVSVQMRFDESQWATLNEYLAPNVALSEEMFRRSVGYIENAIYQPSITERIAIAWHDHIQFYIMAYKMQITMTLGILAAVGALLWLWNHMSHKHFKIILFAALYLYEVVVSYKEADQKEFERYMSAINTCKWFFWSSDCEVPPPDPTVFLKHMNPLKIVLRMFTTIVSEPMITISATMQTIIHGITDGMWFPLDKIMHGVLTISFTLILVVLLVMIVFTYLLNIPFSLSFLAGLVSVGVNENRSRSFIPSNRNNQASTDNGDRISGATLDRLLEVCSRALSSAQNSSPNFLQGSVGKPMPLQISNENRPTTSLKRSASAGRLQDYKSHGNKEFTLDNSIRNRNKTKSRSPNGGGDAF</sequence>
<evidence type="ECO:0000313" key="2">
    <source>
        <dbReference type="Proteomes" id="UP001064048"/>
    </source>
</evidence>
<reference evidence="1 2" key="1">
    <citation type="journal article" date="2022" name="Genome Biol. Evol.">
        <title>The Spruce Budworm Genome: Reconstructing the Evolutionary History of Antifreeze Proteins.</title>
        <authorList>
            <person name="Beliveau C."/>
            <person name="Gagne P."/>
            <person name="Picq S."/>
            <person name="Vernygora O."/>
            <person name="Keeling C.I."/>
            <person name="Pinkney K."/>
            <person name="Doucet D."/>
            <person name="Wen F."/>
            <person name="Johnston J.S."/>
            <person name="Maaroufi H."/>
            <person name="Boyle B."/>
            <person name="Laroche J."/>
            <person name="Dewar K."/>
            <person name="Juretic N."/>
            <person name="Blackburn G."/>
            <person name="Nisole A."/>
            <person name="Brunet B."/>
            <person name="Brandao M."/>
            <person name="Lumley L."/>
            <person name="Duan J."/>
            <person name="Quan G."/>
            <person name="Lucarotti C.J."/>
            <person name="Roe A.D."/>
            <person name="Sperling F.A.H."/>
            <person name="Levesque R.C."/>
            <person name="Cusson M."/>
        </authorList>
    </citation>
    <scope>NUCLEOTIDE SEQUENCE [LARGE SCALE GENOMIC DNA]</scope>
    <source>
        <strain evidence="1">Glfc:IPQL:Cfum</strain>
    </source>
</reference>
<gene>
    <name evidence="1" type="ORF">MSG28_007562</name>
</gene>
<feature type="non-terminal residue" evidence="1">
    <location>
        <position position="1"/>
    </location>
</feature>
<evidence type="ECO:0000313" key="1">
    <source>
        <dbReference type="EMBL" id="KAI8428962.1"/>
    </source>
</evidence>
<organism evidence="1 2">
    <name type="scientific">Choristoneura fumiferana</name>
    <name type="common">Spruce budworm moth</name>
    <name type="synonym">Archips fumiferana</name>
    <dbReference type="NCBI Taxonomy" id="7141"/>
    <lineage>
        <taxon>Eukaryota</taxon>
        <taxon>Metazoa</taxon>
        <taxon>Ecdysozoa</taxon>
        <taxon>Arthropoda</taxon>
        <taxon>Hexapoda</taxon>
        <taxon>Insecta</taxon>
        <taxon>Pterygota</taxon>
        <taxon>Neoptera</taxon>
        <taxon>Endopterygota</taxon>
        <taxon>Lepidoptera</taxon>
        <taxon>Glossata</taxon>
        <taxon>Ditrysia</taxon>
        <taxon>Tortricoidea</taxon>
        <taxon>Tortricidae</taxon>
        <taxon>Tortricinae</taxon>
        <taxon>Choristoneura</taxon>
    </lineage>
</organism>
<name>A0ACC0JXR7_CHOFU</name>
<comment type="caution">
    <text evidence="1">The sequence shown here is derived from an EMBL/GenBank/DDBJ whole genome shotgun (WGS) entry which is preliminary data.</text>
</comment>
<dbReference type="EMBL" id="CM046112">
    <property type="protein sequence ID" value="KAI8428962.1"/>
    <property type="molecule type" value="Genomic_DNA"/>
</dbReference>
<accession>A0ACC0JXR7</accession>